<evidence type="ECO:0000256" key="1">
    <source>
        <dbReference type="ARBA" id="ARBA00023125"/>
    </source>
</evidence>
<evidence type="ECO:0000313" key="3">
    <source>
        <dbReference type="EMBL" id="KAG5283992.1"/>
    </source>
</evidence>
<dbReference type="InterPro" id="IPR006600">
    <property type="entry name" value="HTH_CenpB_DNA-bd_dom"/>
</dbReference>
<protein>
    <recommendedName>
        <fullName evidence="2">HTH CENPB-type domain-containing protein</fullName>
    </recommendedName>
</protein>
<name>A0AAV6HDM3_9TELE</name>
<accession>A0AAV6HDM3</accession>
<keyword evidence="1" id="KW-0238">DNA-binding</keyword>
<evidence type="ECO:0000259" key="2">
    <source>
        <dbReference type="PROSITE" id="PS51253"/>
    </source>
</evidence>
<feature type="domain" description="HTH CENPB-type" evidence="2">
    <location>
        <begin position="1"/>
        <end position="69"/>
    </location>
</feature>
<organism evidence="3 4">
    <name type="scientific">Alosa alosa</name>
    <name type="common">allis shad</name>
    <dbReference type="NCBI Taxonomy" id="278164"/>
    <lineage>
        <taxon>Eukaryota</taxon>
        <taxon>Metazoa</taxon>
        <taxon>Chordata</taxon>
        <taxon>Craniata</taxon>
        <taxon>Vertebrata</taxon>
        <taxon>Euteleostomi</taxon>
        <taxon>Actinopterygii</taxon>
        <taxon>Neopterygii</taxon>
        <taxon>Teleostei</taxon>
        <taxon>Clupei</taxon>
        <taxon>Clupeiformes</taxon>
        <taxon>Clupeoidei</taxon>
        <taxon>Clupeidae</taxon>
        <taxon>Alosa</taxon>
    </lineage>
</organism>
<dbReference type="EMBL" id="JADWDJ010000002">
    <property type="protein sequence ID" value="KAG5283992.1"/>
    <property type="molecule type" value="Genomic_DNA"/>
</dbReference>
<proteinExistence type="predicted"/>
<gene>
    <name evidence="3" type="ORF">AALO_G00021760</name>
</gene>
<dbReference type="AlphaFoldDB" id="A0AAV6HDM3"/>
<comment type="caution">
    <text evidence="3">The sequence shown here is derived from an EMBL/GenBank/DDBJ whole genome shotgun (WGS) entry which is preliminary data.</text>
</comment>
<evidence type="ECO:0000313" key="4">
    <source>
        <dbReference type="Proteomes" id="UP000823561"/>
    </source>
</evidence>
<dbReference type="GO" id="GO:0003677">
    <property type="term" value="F:DNA binding"/>
    <property type="evidence" value="ECO:0007669"/>
    <property type="project" value="UniProtKB-KW"/>
</dbReference>
<dbReference type="PROSITE" id="PS51253">
    <property type="entry name" value="HTH_CENPB"/>
    <property type="match status" value="1"/>
</dbReference>
<reference evidence="3" key="1">
    <citation type="submission" date="2020-10" db="EMBL/GenBank/DDBJ databases">
        <title>Chromosome-scale genome assembly of the Allis shad, Alosa alosa.</title>
        <authorList>
            <person name="Margot Z."/>
            <person name="Christophe K."/>
            <person name="Cabau C."/>
            <person name="Louis A."/>
            <person name="Berthelot C."/>
            <person name="Parey E."/>
            <person name="Roest Crollius H."/>
            <person name="Montfort J."/>
            <person name="Robinson-Rechavi M."/>
            <person name="Bucao C."/>
            <person name="Bouchez O."/>
            <person name="Gislard M."/>
            <person name="Lluch J."/>
            <person name="Milhes M."/>
            <person name="Lampietro C."/>
            <person name="Lopez Roques C."/>
            <person name="Donnadieu C."/>
            <person name="Braasch I."/>
            <person name="Desvignes T."/>
            <person name="Postlethwait J."/>
            <person name="Bobe J."/>
            <person name="Guiguen Y."/>
        </authorList>
    </citation>
    <scope>NUCLEOTIDE SEQUENCE</scope>
    <source>
        <strain evidence="3">M-15738</strain>
        <tissue evidence="3">Blood</tissue>
    </source>
</reference>
<keyword evidence="4" id="KW-1185">Reference proteome</keyword>
<dbReference type="Proteomes" id="UP000823561">
    <property type="component" value="Chromosome 2"/>
</dbReference>
<sequence>MPEEEEALVGYIFWMAAHRFPITRSVALLLATEICKASGRTSPLVNMEKGLSKMWWTRFRARHPTVASRRPDPLDRERVHGATVARVDELFHICQALYQQHWFGGTPAQIYNCDETGFGDKGHSRQRVLCRKGLRAAGDHQGPLCYIYLSKNIKISGGMALFHYGQLQMISERGGLPCFVKIGSCRNSRIMLEQRFMVKLNYYTPKLITLMKAKGGAVGNNLRPFVDKLTQNQSIEERREAVIRGLILYLGEKEEDLFEDCQDHLRSDVTQHILKILVVLRKIQWM</sequence>